<reference evidence="2 3" key="1">
    <citation type="submission" date="2024-03" db="EMBL/GenBank/DDBJ databases">
        <authorList>
            <person name="Gkanogiannis A."/>
            <person name="Becerra Lopez-Lavalle L."/>
        </authorList>
    </citation>
    <scope>NUCLEOTIDE SEQUENCE [LARGE SCALE GENOMIC DNA]</scope>
</reference>
<keyword evidence="3" id="KW-1185">Reference proteome</keyword>
<feature type="transmembrane region" description="Helical" evidence="1">
    <location>
        <begin position="55"/>
        <end position="87"/>
    </location>
</feature>
<evidence type="ECO:0000313" key="2">
    <source>
        <dbReference type="EMBL" id="CAK9314763.1"/>
    </source>
</evidence>
<evidence type="ECO:0000313" key="3">
    <source>
        <dbReference type="Proteomes" id="UP001642487"/>
    </source>
</evidence>
<feature type="transmembrane region" description="Helical" evidence="1">
    <location>
        <begin position="22"/>
        <end position="43"/>
    </location>
</feature>
<dbReference type="PANTHER" id="PTHR34656">
    <property type="entry name" value="PYRROLINE-5-CARBOXYLATE REDUCTASE"/>
    <property type="match status" value="1"/>
</dbReference>
<dbReference type="Proteomes" id="UP001642487">
    <property type="component" value="Chromosome 2"/>
</dbReference>
<name>A0ABP0Y2V1_9ROSI</name>
<proteinExistence type="predicted"/>
<feature type="transmembrane region" description="Helical" evidence="1">
    <location>
        <begin position="123"/>
        <end position="144"/>
    </location>
</feature>
<dbReference type="EMBL" id="OZ021736">
    <property type="protein sequence ID" value="CAK9314763.1"/>
    <property type="molecule type" value="Genomic_DNA"/>
</dbReference>
<dbReference type="PROSITE" id="PS51257">
    <property type="entry name" value="PROKAR_LIPOPROTEIN"/>
    <property type="match status" value="1"/>
</dbReference>
<protein>
    <submittedName>
        <fullName evidence="2">Uncharacterized protein</fullName>
    </submittedName>
</protein>
<dbReference type="PANTHER" id="PTHR34656:SF1">
    <property type="entry name" value="PYRROLINE-5-CARBOXYLATE REDUCTASE"/>
    <property type="match status" value="1"/>
</dbReference>
<sequence length="155" mass="16638">MAVDKSSQKEGRRKEPCLRPKLWPLALLLLGCTSGVILFGLVWQYGRSSSTSVVVVGGLLVSTAVAVAVAVIGAAALVTWITVMVLLSLIGRSRRRLVAEGRKISKEIMVGFVVKVLLKEANVLGAISAGFLGYLAFAWGSIFVPSYSKLFWLKS</sequence>
<evidence type="ECO:0000256" key="1">
    <source>
        <dbReference type="SAM" id="Phobius"/>
    </source>
</evidence>
<keyword evidence="1" id="KW-1133">Transmembrane helix</keyword>
<keyword evidence="1" id="KW-0812">Transmembrane</keyword>
<keyword evidence="1" id="KW-0472">Membrane</keyword>
<organism evidence="2 3">
    <name type="scientific">Citrullus colocynthis</name>
    <name type="common">colocynth</name>
    <dbReference type="NCBI Taxonomy" id="252529"/>
    <lineage>
        <taxon>Eukaryota</taxon>
        <taxon>Viridiplantae</taxon>
        <taxon>Streptophyta</taxon>
        <taxon>Embryophyta</taxon>
        <taxon>Tracheophyta</taxon>
        <taxon>Spermatophyta</taxon>
        <taxon>Magnoliopsida</taxon>
        <taxon>eudicotyledons</taxon>
        <taxon>Gunneridae</taxon>
        <taxon>Pentapetalae</taxon>
        <taxon>rosids</taxon>
        <taxon>fabids</taxon>
        <taxon>Cucurbitales</taxon>
        <taxon>Cucurbitaceae</taxon>
        <taxon>Benincaseae</taxon>
        <taxon>Citrullus</taxon>
    </lineage>
</organism>
<gene>
    <name evidence="2" type="ORF">CITCOLO1_LOCUS6531</name>
</gene>
<accession>A0ABP0Y2V1</accession>